<dbReference type="InterPro" id="IPR046936">
    <property type="entry name" value="BIM1-like"/>
</dbReference>
<dbReference type="CDD" id="cd21176">
    <property type="entry name" value="LPMO_auxiliary-like"/>
    <property type="match status" value="1"/>
</dbReference>
<keyword evidence="3" id="KW-0336">GPI-anchor</keyword>
<evidence type="ECO:0000256" key="5">
    <source>
        <dbReference type="ARBA" id="ARBA00023136"/>
    </source>
</evidence>
<reference evidence="10 11" key="2">
    <citation type="journal article" date="2021" name="Curr. Genet.">
        <title>Genetic response to nitrogen starvation in the aggressive Eucalyptus foliar pathogen Teratosphaeria destructans.</title>
        <authorList>
            <person name="Havenga M."/>
            <person name="Wingfield B.D."/>
            <person name="Wingfield M.J."/>
            <person name="Dreyer L.L."/>
            <person name="Roets F."/>
            <person name="Aylward J."/>
        </authorList>
    </citation>
    <scope>NUCLEOTIDE SEQUENCE [LARGE SCALE GENOMIC DNA]</scope>
    <source>
        <strain evidence="10">CMW44962</strain>
    </source>
</reference>
<dbReference type="EMBL" id="RIBY02002134">
    <property type="protein sequence ID" value="KAH9824613.1"/>
    <property type="molecule type" value="Genomic_DNA"/>
</dbReference>
<evidence type="ECO:0000256" key="8">
    <source>
        <dbReference type="SAM" id="SignalP"/>
    </source>
</evidence>
<evidence type="ECO:0000256" key="7">
    <source>
        <dbReference type="ARBA" id="ARBA00023288"/>
    </source>
</evidence>
<sequence length="213" mass="21820">MLRKILITLGAASISSAHFILQWPPTAGFDDEAESKSPCGDATITVNSSSPEVQVSQFAVSIKNTHPTGQWQFRATTDTQEPYNFTDIVPVVNSTGIGDFCLPNLRAPDDFAGKAGILQVIDNSPDGLLYQCAPVNFVTGSNSTVGSACMNATGFTASWTTEESLSTNATTSGTASSSAATATKTSSSSADAVTAAGLGSLVGAFGLLVGLLV</sequence>
<dbReference type="PANTHER" id="PTHR34992">
    <property type="entry name" value="HYPHAL ANASTAMOSIS-7 PROTEIN"/>
    <property type="match status" value="1"/>
</dbReference>
<feature type="domain" description="Copper acquisition factor BIM1-like" evidence="9">
    <location>
        <begin position="16"/>
        <end position="154"/>
    </location>
</feature>
<feature type="signal peptide" evidence="8">
    <location>
        <begin position="1"/>
        <end position="17"/>
    </location>
</feature>
<dbReference type="GO" id="GO:0098552">
    <property type="term" value="C:side of membrane"/>
    <property type="evidence" value="ECO:0007669"/>
    <property type="project" value="UniProtKB-KW"/>
</dbReference>
<evidence type="ECO:0000256" key="2">
    <source>
        <dbReference type="ARBA" id="ARBA00022475"/>
    </source>
</evidence>
<comment type="subcellular location">
    <subcellularLocation>
        <location evidence="1">Cell membrane</location>
        <topology evidence="1">Lipid-anchor</topology>
        <topology evidence="1">GPI-anchor</topology>
    </subcellularLocation>
</comment>
<dbReference type="InterPro" id="IPR046530">
    <property type="entry name" value="BIM1-like_dom"/>
</dbReference>
<dbReference type="OrthoDB" id="2146436at2759"/>
<dbReference type="AlphaFoldDB" id="A0A9W7W0J2"/>
<keyword evidence="11" id="KW-1185">Reference proteome</keyword>
<gene>
    <name evidence="10" type="ORF">Tdes44962_MAKER04295</name>
</gene>
<keyword evidence="6" id="KW-0325">Glycoprotein</keyword>
<name>A0A9W7W0J2_9PEZI</name>
<evidence type="ECO:0000256" key="6">
    <source>
        <dbReference type="ARBA" id="ARBA00023180"/>
    </source>
</evidence>
<evidence type="ECO:0000313" key="10">
    <source>
        <dbReference type="EMBL" id="KAH9824613.1"/>
    </source>
</evidence>
<comment type="caution">
    <text evidence="10">The sequence shown here is derived from an EMBL/GenBank/DDBJ whole genome shotgun (WGS) entry which is preliminary data.</text>
</comment>
<keyword evidence="4 8" id="KW-0732">Signal</keyword>
<keyword evidence="7" id="KW-0449">Lipoprotein</keyword>
<evidence type="ECO:0000256" key="3">
    <source>
        <dbReference type="ARBA" id="ARBA00022622"/>
    </source>
</evidence>
<accession>A0A9W7W0J2</accession>
<proteinExistence type="predicted"/>
<evidence type="ECO:0000313" key="11">
    <source>
        <dbReference type="Proteomes" id="UP001138500"/>
    </source>
</evidence>
<reference evidence="10 11" key="1">
    <citation type="journal article" date="2018" name="IMA Fungus">
        <title>IMA Genome-F 10: Nine draft genome sequences of Claviceps purpurea s.lat., including C. arundinis, C. humidiphila, and C. cf. spartinae, pseudomolecules for the pitch canker pathogen Fusarium circinatum, draft genome of Davidsoniella eucalypti, Grosmannia galeiformis, Quambalaria eucalypti, and Teratosphaeria destructans.</title>
        <authorList>
            <person name="Wingfield B.D."/>
            <person name="Liu M."/>
            <person name="Nguyen H.D."/>
            <person name="Lane F.A."/>
            <person name="Morgan S.W."/>
            <person name="De Vos L."/>
            <person name="Wilken P.M."/>
            <person name="Duong T.A."/>
            <person name="Aylward J."/>
            <person name="Coetzee M.P."/>
            <person name="Dadej K."/>
            <person name="De Beer Z.W."/>
            <person name="Findlay W."/>
            <person name="Havenga M."/>
            <person name="Kolarik M."/>
            <person name="Menzies J.G."/>
            <person name="Naidoo K."/>
            <person name="Pochopski O."/>
            <person name="Shoukouhi P."/>
            <person name="Santana Q.C."/>
            <person name="Seifert K.A."/>
            <person name="Soal N."/>
            <person name="Steenkamp E.T."/>
            <person name="Tatham C.T."/>
            <person name="van der Nest M.A."/>
            <person name="Wingfield M.J."/>
        </authorList>
    </citation>
    <scope>NUCLEOTIDE SEQUENCE [LARGE SCALE GENOMIC DNA]</scope>
    <source>
        <strain evidence="10">CMW44962</strain>
    </source>
</reference>
<evidence type="ECO:0000259" key="9">
    <source>
        <dbReference type="Pfam" id="PF20238"/>
    </source>
</evidence>
<dbReference type="GO" id="GO:0005886">
    <property type="term" value="C:plasma membrane"/>
    <property type="evidence" value="ECO:0007669"/>
    <property type="project" value="UniProtKB-SubCell"/>
</dbReference>
<dbReference type="PANTHER" id="PTHR34992:SF1">
    <property type="entry name" value="COPPER ACQUISITION FACTOR BIM1-LIKE DOMAIN-CONTAINING PROTEIN"/>
    <property type="match status" value="1"/>
</dbReference>
<protein>
    <submittedName>
        <fullName evidence="10">GPI anchored protein</fullName>
    </submittedName>
</protein>
<evidence type="ECO:0000256" key="4">
    <source>
        <dbReference type="ARBA" id="ARBA00022729"/>
    </source>
</evidence>
<dbReference type="Pfam" id="PF20238">
    <property type="entry name" value="BIM1-like_dom"/>
    <property type="match status" value="1"/>
</dbReference>
<keyword evidence="5" id="KW-0472">Membrane</keyword>
<evidence type="ECO:0000256" key="1">
    <source>
        <dbReference type="ARBA" id="ARBA00004609"/>
    </source>
</evidence>
<dbReference type="Proteomes" id="UP001138500">
    <property type="component" value="Unassembled WGS sequence"/>
</dbReference>
<feature type="chain" id="PRO_5040918170" evidence="8">
    <location>
        <begin position="18"/>
        <end position="213"/>
    </location>
</feature>
<organism evidence="10 11">
    <name type="scientific">Teratosphaeria destructans</name>
    <dbReference type="NCBI Taxonomy" id="418781"/>
    <lineage>
        <taxon>Eukaryota</taxon>
        <taxon>Fungi</taxon>
        <taxon>Dikarya</taxon>
        <taxon>Ascomycota</taxon>
        <taxon>Pezizomycotina</taxon>
        <taxon>Dothideomycetes</taxon>
        <taxon>Dothideomycetidae</taxon>
        <taxon>Mycosphaerellales</taxon>
        <taxon>Teratosphaeriaceae</taxon>
        <taxon>Teratosphaeria</taxon>
    </lineage>
</organism>
<keyword evidence="2" id="KW-1003">Cell membrane</keyword>